<keyword evidence="7 9" id="KW-0411">Iron-sulfur</keyword>
<dbReference type="Proteomes" id="UP000198892">
    <property type="component" value="Unassembled WGS sequence"/>
</dbReference>
<evidence type="ECO:0000256" key="6">
    <source>
        <dbReference type="ARBA" id="ARBA00023004"/>
    </source>
</evidence>
<dbReference type="NCBIfam" id="TIGR00539">
    <property type="entry name" value="hemN_rel"/>
    <property type="match status" value="1"/>
</dbReference>
<gene>
    <name evidence="11" type="ORF">SAMN05518683_103116</name>
</gene>
<dbReference type="Pfam" id="PF06969">
    <property type="entry name" value="HemN_C"/>
    <property type="match status" value="1"/>
</dbReference>
<protein>
    <recommendedName>
        <fullName evidence="2 9">Heme chaperone HemW</fullName>
    </recommendedName>
</protein>
<dbReference type="SFLD" id="SFLDF00288">
    <property type="entry name" value="HemN-like__clustered_with_nucl"/>
    <property type="match status" value="1"/>
</dbReference>
<accession>A0A1I5NF14</accession>
<keyword evidence="6 9" id="KW-0408">Iron</keyword>
<dbReference type="RefSeq" id="WP_244504212.1">
    <property type="nucleotide sequence ID" value="NZ_FOXD01000003.1"/>
</dbReference>
<reference evidence="12" key="1">
    <citation type="submission" date="2016-10" db="EMBL/GenBank/DDBJ databases">
        <authorList>
            <person name="Varghese N."/>
            <person name="Submissions S."/>
        </authorList>
    </citation>
    <scope>NUCLEOTIDE SEQUENCE [LARGE SCALE GENOMIC DNA]</scope>
    <source>
        <strain evidence="12">S7</strain>
    </source>
</reference>
<comment type="function">
    <text evidence="9">Probably acts as a heme chaperone, transferring heme to an unknown acceptor. Binds one molecule of heme per monomer, possibly covalently. Binds 1 [4Fe-4S] cluster. The cluster is coordinated with 3 cysteines and an exchangeable S-adenosyl-L-methionine.</text>
</comment>
<organism evidence="11 12">
    <name type="scientific">Salibacterium halotolerans</name>
    <dbReference type="NCBI Taxonomy" id="1884432"/>
    <lineage>
        <taxon>Bacteria</taxon>
        <taxon>Bacillati</taxon>
        <taxon>Bacillota</taxon>
        <taxon>Bacilli</taxon>
        <taxon>Bacillales</taxon>
        <taxon>Bacillaceae</taxon>
    </lineage>
</organism>
<evidence type="ECO:0000256" key="3">
    <source>
        <dbReference type="ARBA" id="ARBA00022617"/>
    </source>
</evidence>
<dbReference type="GO" id="GO:0004109">
    <property type="term" value="F:coproporphyrinogen oxidase activity"/>
    <property type="evidence" value="ECO:0007669"/>
    <property type="project" value="InterPro"/>
</dbReference>
<evidence type="ECO:0000259" key="10">
    <source>
        <dbReference type="PROSITE" id="PS51918"/>
    </source>
</evidence>
<sequence>MMNVQKKVPASPASIYVHIPFCRYICFYCDFNKFFIENQPVDDYIEQLDREMKRVLPETAPVDTVYVGGGTPTALAMDQLRRVLRDVKKRTDSSRPLREFSVEVNPGEADRAKLDMMKEEGVTRLSIGVQTFNDSLLQKIGRGHSAAEAEETVRLARESGFDNISIDLMFGLPEQTMADWKDTITRAVQLDIDHVSAYSLKIEEKTMFYNWYRQGKIKPLPEDTEADMYEELEEALAGAGFYAYEISNFAKPGKESEHNKTYWRNEEYYGFGAGAHGYKDGVRYANLGPLPHYLKAVKAGSHPVKDTHEVSRTENIEEEMFMGLRMKEGVSAERFNRKFNCSYYDIYPQALQELTAEGLLYDSGSGLQLTEKGKLLGNEVFARFLLDEES</sequence>
<dbReference type="InterPro" id="IPR007197">
    <property type="entry name" value="rSAM"/>
</dbReference>
<name>A0A1I5NF14_9BACI</name>
<dbReference type="InterPro" id="IPR004559">
    <property type="entry name" value="HemW-like"/>
</dbReference>
<dbReference type="InterPro" id="IPR034505">
    <property type="entry name" value="Coproporphyrinogen-III_oxidase"/>
</dbReference>
<evidence type="ECO:0000313" key="12">
    <source>
        <dbReference type="Proteomes" id="UP000198892"/>
    </source>
</evidence>
<dbReference type="GO" id="GO:0006779">
    <property type="term" value="P:porphyrin-containing compound biosynthetic process"/>
    <property type="evidence" value="ECO:0007669"/>
    <property type="project" value="InterPro"/>
</dbReference>
<dbReference type="CDD" id="cd01335">
    <property type="entry name" value="Radical_SAM"/>
    <property type="match status" value="1"/>
</dbReference>
<keyword evidence="4 9" id="KW-0949">S-adenosyl-L-methionine</keyword>
<evidence type="ECO:0000256" key="1">
    <source>
        <dbReference type="ARBA" id="ARBA00006100"/>
    </source>
</evidence>
<dbReference type="EMBL" id="FOXD01000003">
    <property type="protein sequence ID" value="SFP20383.1"/>
    <property type="molecule type" value="Genomic_DNA"/>
</dbReference>
<dbReference type="SMART" id="SM00729">
    <property type="entry name" value="Elp3"/>
    <property type="match status" value="1"/>
</dbReference>
<dbReference type="AlphaFoldDB" id="A0A1I5NF14"/>
<keyword evidence="9" id="KW-0963">Cytoplasm</keyword>
<evidence type="ECO:0000256" key="5">
    <source>
        <dbReference type="ARBA" id="ARBA00022723"/>
    </source>
</evidence>
<evidence type="ECO:0000256" key="2">
    <source>
        <dbReference type="ARBA" id="ARBA00017228"/>
    </source>
</evidence>
<dbReference type="SFLD" id="SFLDG01082">
    <property type="entry name" value="B12-binding_domain_containing"/>
    <property type="match status" value="1"/>
</dbReference>
<dbReference type="Gene3D" id="3.20.20.70">
    <property type="entry name" value="Aldolase class I"/>
    <property type="match status" value="1"/>
</dbReference>
<comment type="subcellular location">
    <subcellularLocation>
        <location evidence="9">Cytoplasm</location>
    </subcellularLocation>
</comment>
<dbReference type="GO" id="GO:0005737">
    <property type="term" value="C:cytoplasm"/>
    <property type="evidence" value="ECO:0007669"/>
    <property type="project" value="UniProtKB-SubCell"/>
</dbReference>
<keyword evidence="5 9" id="KW-0479">Metal-binding</keyword>
<dbReference type="STRING" id="1884432.SAMN05518683_103116"/>
<feature type="domain" description="Radical SAM core" evidence="10">
    <location>
        <begin position="7"/>
        <end position="242"/>
    </location>
</feature>
<dbReference type="SFLD" id="SFLDG01065">
    <property type="entry name" value="anaerobic_coproporphyrinogen-I"/>
    <property type="match status" value="1"/>
</dbReference>
<dbReference type="Pfam" id="PF04055">
    <property type="entry name" value="Radical_SAM"/>
    <property type="match status" value="1"/>
</dbReference>
<dbReference type="InterPro" id="IPR013785">
    <property type="entry name" value="Aldolase_TIM"/>
</dbReference>
<dbReference type="GO" id="GO:0046872">
    <property type="term" value="F:metal ion binding"/>
    <property type="evidence" value="ECO:0007669"/>
    <property type="project" value="UniProtKB-UniRule"/>
</dbReference>
<evidence type="ECO:0000256" key="4">
    <source>
        <dbReference type="ARBA" id="ARBA00022691"/>
    </source>
</evidence>
<keyword evidence="3 9" id="KW-0349">Heme</keyword>
<dbReference type="InterPro" id="IPR010723">
    <property type="entry name" value="HemN_C"/>
</dbReference>
<dbReference type="InterPro" id="IPR058240">
    <property type="entry name" value="rSAM_sf"/>
</dbReference>
<keyword evidence="9" id="KW-0004">4Fe-4S</keyword>
<dbReference type="SUPFAM" id="SSF102114">
    <property type="entry name" value="Radical SAM enzymes"/>
    <property type="match status" value="1"/>
</dbReference>
<dbReference type="PANTHER" id="PTHR13932:SF5">
    <property type="entry name" value="RADICAL S-ADENOSYL METHIONINE DOMAIN-CONTAINING PROTEIN 1, MITOCHONDRIAL"/>
    <property type="match status" value="1"/>
</dbReference>
<evidence type="ECO:0000256" key="8">
    <source>
        <dbReference type="ARBA" id="ARBA00023186"/>
    </source>
</evidence>
<dbReference type="PANTHER" id="PTHR13932">
    <property type="entry name" value="COPROPORPHYRINIGEN III OXIDASE"/>
    <property type="match status" value="1"/>
</dbReference>
<keyword evidence="8 9" id="KW-0143">Chaperone</keyword>
<dbReference type="SFLD" id="SFLDF00562">
    <property type="entry name" value="HemN-like__clustered_with_heat"/>
    <property type="match status" value="1"/>
</dbReference>
<comment type="similarity">
    <text evidence="1">Belongs to the anaerobic coproporphyrinogen-III oxidase family. HemW subfamily.</text>
</comment>
<dbReference type="SFLD" id="SFLDS00029">
    <property type="entry name" value="Radical_SAM"/>
    <property type="match status" value="1"/>
</dbReference>
<evidence type="ECO:0000256" key="7">
    <source>
        <dbReference type="ARBA" id="ARBA00023014"/>
    </source>
</evidence>
<dbReference type="InterPro" id="IPR006638">
    <property type="entry name" value="Elp3/MiaA/NifB-like_rSAM"/>
</dbReference>
<evidence type="ECO:0000313" key="11">
    <source>
        <dbReference type="EMBL" id="SFP20383.1"/>
    </source>
</evidence>
<keyword evidence="12" id="KW-1185">Reference proteome</keyword>
<dbReference type="GO" id="GO:0051539">
    <property type="term" value="F:4 iron, 4 sulfur cluster binding"/>
    <property type="evidence" value="ECO:0007669"/>
    <property type="project" value="UniProtKB-UniRule"/>
</dbReference>
<dbReference type="PROSITE" id="PS51918">
    <property type="entry name" value="RADICAL_SAM"/>
    <property type="match status" value="1"/>
</dbReference>
<evidence type="ECO:0000256" key="9">
    <source>
        <dbReference type="RuleBase" id="RU364116"/>
    </source>
</evidence>
<proteinExistence type="inferred from homology"/>